<dbReference type="RefSeq" id="WP_373655688.1">
    <property type="nucleotide sequence ID" value="NZ_JBGUAW010000005.1"/>
</dbReference>
<dbReference type="PROSITE" id="PS50112">
    <property type="entry name" value="PAS"/>
    <property type="match status" value="2"/>
</dbReference>
<gene>
    <name evidence="7" type="ORF">ACERLL_08710</name>
</gene>
<dbReference type="SMART" id="SM00091">
    <property type="entry name" value="PAS"/>
    <property type="match status" value="2"/>
</dbReference>
<dbReference type="Pfam" id="PF00512">
    <property type="entry name" value="HisKA"/>
    <property type="match status" value="1"/>
</dbReference>
<dbReference type="CDD" id="cd00130">
    <property type="entry name" value="PAS"/>
    <property type="match status" value="2"/>
</dbReference>
<dbReference type="Pfam" id="PF08448">
    <property type="entry name" value="PAS_4"/>
    <property type="match status" value="1"/>
</dbReference>
<dbReference type="GO" id="GO:0005524">
    <property type="term" value="F:ATP binding"/>
    <property type="evidence" value="ECO:0007669"/>
    <property type="project" value="UniProtKB-KW"/>
</dbReference>
<dbReference type="PRINTS" id="PR00344">
    <property type="entry name" value="BCTRLSENSOR"/>
</dbReference>
<feature type="domain" description="Histidine kinase" evidence="4">
    <location>
        <begin position="490"/>
        <end position="708"/>
    </location>
</feature>
<dbReference type="CDD" id="cd00082">
    <property type="entry name" value="HisKA"/>
    <property type="match status" value="1"/>
</dbReference>
<dbReference type="SUPFAM" id="SSF55874">
    <property type="entry name" value="ATPase domain of HSP90 chaperone/DNA topoisomerase II/histidine kinase"/>
    <property type="match status" value="1"/>
</dbReference>
<dbReference type="Proteomes" id="UP001575181">
    <property type="component" value="Unassembled WGS sequence"/>
</dbReference>
<dbReference type="InterPro" id="IPR003661">
    <property type="entry name" value="HisK_dim/P_dom"/>
</dbReference>
<dbReference type="PROSITE" id="PS50113">
    <property type="entry name" value="PAC"/>
    <property type="match status" value="1"/>
</dbReference>
<evidence type="ECO:0000256" key="3">
    <source>
        <dbReference type="ARBA" id="ARBA00022553"/>
    </source>
</evidence>
<dbReference type="PANTHER" id="PTHR43065">
    <property type="entry name" value="SENSOR HISTIDINE KINASE"/>
    <property type="match status" value="1"/>
</dbReference>
<organism evidence="7 8">
    <name type="scientific">Thiohalorhabdus methylotrophus</name>
    <dbReference type="NCBI Taxonomy" id="3242694"/>
    <lineage>
        <taxon>Bacteria</taxon>
        <taxon>Pseudomonadati</taxon>
        <taxon>Pseudomonadota</taxon>
        <taxon>Gammaproteobacteria</taxon>
        <taxon>Thiohalorhabdales</taxon>
        <taxon>Thiohalorhabdaceae</taxon>
        <taxon>Thiohalorhabdus</taxon>
    </lineage>
</organism>
<dbReference type="Gene3D" id="3.30.565.10">
    <property type="entry name" value="Histidine kinase-like ATPase, C-terminal domain"/>
    <property type="match status" value="1"/>
</dbReference>
<accession>A0ABV4TUA3</accession>
<dbReference type="Pfam" id="PF02518">
    <property type="entry name" value="HATPase_c"/>
    <property type="match status" value="1"/>
</dbReference>
<feature type="domain" description="PAS" evidence="5">
    <location>
        <begin position="344"/>
        <end position="416"/>
    </location>
</feature>
<protein>
    <recommendedName>
        <fullName evidence="2">histidine kinase</fullName>
        <ecNumber evidence="2">2.7.13.3</ecNumber>
    </recommendedName>
</protein>
<dbReference type="InterPro" id="IPR005467">
    <property type="entry name" value="His_kinase_dom"/>
</dbReference>
<sequence>MKERASRYLLAALFVLLPVLASILGIYFLYTTALAETRDRLEDILTSQTRMIATNAAYNRQYPPEELNHRFNPVEATRYQIRQALRSYPGIGKSGEFLLGRHFGDFLLLTFRQRAADPEAPLAVPEKGRKSEAMERALAGQSGVIRTLDYQGKPVLAAFQPLPWLERGIVVKEDLATLQRPYWQAGWLTGLCGVVLGLIGAGTYLGAVSPLWRALRAREHSLRALLGNLPGMVFRSRNAQSWPLEYVSEGSREVTGFEPDALMRTENAFAGLVHADDRERIRTAIADAVAEERSYEATYRILDAEGRMRWVWERGRAVTYPGETGPHLEGFVTDVTAMWEATETRDRLLALLDAAPDPVALADPEARPLYLNAASREMLGIPEESPLAGRSLVELYPPRLRDWIRGEVLPAAREQGVWQGEAPFLCPDGTERPATQVILAHYDSSGAVAWYSLIAHDLSQRKEAEELARKRLGELAHAARLSTAGEMATQLTHELNQPLAAITAGSQAARNYLDRSEPNYDKVREILSQMQDQALRTGEVINRLRAYLRKDWTQWRTLDLNAVLEEVSELTHLEIAAKGARLETALAPSLPPVYGEPTLIKQVVLNLIRNAAEALAESDSRKGTGRILLEARLRDPDTAQVAVSDNGPGLSNTDLERIFEAYFTSKPEGMGMGLRISLSIIETHEGKLWAESGREGGATFRFTLPIAEEG</sequence>
<dbReference type="InterPro" id="IPR000014">
    <property type="entry name" value="PAS"/>
</dbReference>
<dbReference type="InterPro" id="IPR004358">
    <property type="entry name" value="Sig_transdc_His_kin-like_C"/>
</dbReference>
<dbReference type="SMART" id="SM00387">
    <property type="entry name" value="HATPase_c"/>
    <property type="match status" value="1"/>
</dbReference>
<dbReference type="InterPro" id="IPR003594">
    <property type="entry name" value="HATPase_dom"/>
</dbReference>
<feature type="domain" description="PAS" evidence="5">
    <location>
        <begin position="218"/>
        <end position="292"/>
    </location>
</feature>
<dbReference type="EMBL" id="JBGUAW010000005">
    <property type="protein sequence ID" value="MFA9460904.1"/>
    <property type="molecule type" value="Genomic_DNA"/>
</dbReference>
<dbReference type="Gene3D" id="3.30.450.20">
    <property type="entry name" value="PAS domain"/>
    <property type="match status" value="2"/>
</dbReference>
<dbReference type="InterPro" id="IPR013655">
    <property type="entry name" value="PAS_fold_3"/>
</dbReference>
<dbReference type="SMART" id="SM00388">
    <property type="entry name" value="HisKA"/>
    <property type="match status" value="1"/>
</dbReference>
<evidence type="ECO:0000259" key="4">
    <source>
        <dbReference type="PROSITE" id="PS50109"/>
    </source>
</evidence>
<feature type="domain" description="PAC" evidence="6">
    <location>
        <begin position="418"/>
        <end position="470"/>
    </location>
</feature>
<keyword evidence="8" id="KW-1185">Reference proteome</keyword>
<dbReference type="InterPro" id="IPR035965">
    <property type="entry name" value="PAS-like_dom_sf"/>
</dbReference>
<dbReference type="EC" id="2.7.13.3" evidence="2"/>
<keyword evidence="3" id="KW-0597">Phosphoprotein</keyword>
<dbReference type="SUPFAM" id="SSF55785">
    <property type="entry name" value="PYP-like sensor domain (PAS domain)"/>
    <property type="match status" value="2"/>
</dbReference>
<dbReference type="NCBIfam" id="TIGR00229">
    <property type="entry name" value="sensory_box"/>
    <property type="match status" value="2"/>
</dbReference>
<evidence type="ECO:0000259" key="5">
    <source>
        <dbReference type="PROSITE" id="PS50112"/>
    </source>
</evidence>
<evidence type="ECO:0000259" key="6">
    <source>
        <dbReference type="PROSITE" id="PS50113"/>
    </source>
</evidence>
<comment type="caution">
    <text evidence="7">The sequence shown here is derived from an EMBL/GenBank/DDBJ whole genome shotgun (WGS) entry which is preliminary data.</text>
</comment>
<evidence type="ECO:0000313" key="8">
    <source>
        <dbReference type="Proteomes" id="UP001575181"/>
    </source>
</evidence>
<evidence type="ECO:0000313" key="7">
    <source>
        <dbReference type="EMBL" id="MFA9460904.1"/>
    </source>
</evidence>
<reference evidence="7 8" key="1">
    <citation type="submission" date="2024-08" db="EMBL/GenBank/DDBJ databases">
        <title>Whole-genome sequencing of halo(alkali)philic microorganisms from hypersaline lakes.</title>
        <authorList>
            <person name="Sorokin D.Y."/>
            <person name="Merkel A.Y."/>
            <person name="Messina E."/>
            <person name="Yakimov M."/>
        </authorList>
    </citation>
    <scope>NUCLEOTIDE SEQUENCE [LARGE SCALE GENOMIC DNA]</scope>
    <source>
        <strain evidence="7 8">Cl-TMA</strain>
    </source>
</reference>
<proteinExistence type="predicted"/>
<evidence type="ECO:0000256" key="2">
    <source>
        <dbReference type="ARBA" id="ARBA00012438"/>
    </source>
</evidence>
<dbReference type="InterPro" id="IPR013656">
    <property type="entry name" value="PAS_4"/>
</dbReference>
<dbReference type="Gene3D" id="1.10.287.130">
    <property type="match status" value="1"/>
</dbReference>
<keyword evidence="7" id="KW-0067">ATP-binding</keyword>
<dbReference type="Pfam" id="PF08447">
    <property type="entry name" value="PAS_3"/>
    <property type="match status" value="1"/>
</dbReference>
<comment type="catalytic activity">
    <reaction evidence="1">
        <text>ATP + protein L-histidine = ADP + protein N-phospho-L-histidine.</text>
        <dbReference type="EC" id="2.7.13.3"/>
    </reaction>
</comment>
<keyword evidence="7" id="KW-0547">Nucleotide-binding</keyword>
<dbReference type="PANTHER" id="PTHR43065:SF42">
    <property type="entry name" value="TWO-COMPONENT SENSOR PPRA"/>
    <property type="match status" value="1"/>
</dbReference>
<dbReference type="InterPro" id="IPR036097">
    <property type="entry name" value="HisK_dim/P_sf"/>
</dbReference>
<name>A0ABV4TUA3_9GAMM</name>
<dbReference type="SUPFAM" id="SSF47384">
    <property type="entry name" value="Homodimeric domain of signal transducing histidine kinase"/>
    <property type="match status" value="1"/>
</dbReference>
<dbReference type="InterPro" id="IPR000700">
    <property type="entry name" value="PAS-assoc_C"/>
</dbReference>
<dbReference type="InterPro" id="IPR036890">
    <property type="entry name" value="HATPase_C_sf"/>
</dbReference>
<dbReference type="PROSITE" id="PS50109">
    <property type="entry name" value="HIS_KIN"/>
    <property type="match status" value="1"/>
</dbReference>
<evidence type="ECO:0000256" key="1">
    <source>
        <dbReference type="ARBA" id="ARBA00000085"/>
    </source>
</evidence>